<organism evidence="1 2">
    <name type="scientific">Spirosoma radiotolerans</name>
    <dbReference type="NCBI Taxonomy" id="1379870"/>
    <lineage>
        <taxon>Bacteria</taxon>
        <taxon>Pseudomonadati</taxon>
        <taxon>Bacteroidota</taxon>
        <taxon>Cytophagia</taxon>
        <taxon>Cytophagales</taxon>
        <taxon>Cytophagaceae</taxon>
        <taxon>Spirosoma</taxon>
    </lineage>
</organism>
<dbReference type="EMBL" id="CP010429">
    <property type="protein sequence ID" value="AKD55469.1"/>
    <property type="molecule type" value="Genomic_DNA"/>
</dbReference>
<dbReference type="AlphaFoldDB" id="A0A0E3ZUV8"/>
<accession>A0A0E3ZUV8</accession>
<evidence type="ECO:0008006" key="3">
    <source>
        <dbReference type="Google" id="ProtNLM"/>
    </source>
</evidence>
<protein>
    <recommendedName>
        <fullName evidence="3">Outer membrane protein beta-barrel domain-containing protein</fullName>
    </recommendedName>
</protein>
<evidence type="ECO:0000313" key="1">
    <source>
        <dbReference type="EMBL" id="AKD55469.1"/>
    </source>
</evidence>
<dbReference type="Proteomes" id="UP000033054">
    <property type="component" value="Chromosome"/>
</dbReference>
<sequence length="244" mass="27410">MSLLLVYLFVALTKPVLGQQRTQFLGLTAGLSPLQLKDRFRSEYTYRGAGLGLQVYYGQNRLKTQWQLEAAYSQVSSQSIVSRRASTQLGDLLFTYRWRLSSTSRQENRFAFFGGPGLHLFSTTTNYSPDIDVKTVVTTGIAALGVSAKATYQLSAKQSLEGQGFVSALSGVYRPDYAYFGRDKLAVSWLGKNPFLNAQLSYQYQLSKQLKAIGIYQLTYFHYDKPRPVTGLTQSVRLGLQRTF</sequence>
<gene>
    <name evidence="1" type="ORF">SD10_11685</name>
</gene>
<proteinExistence type="predicted"/>
<reference evidence="1 2" key="1">
    <citation type="journal article" date="2014" name="Curr. Microbiol.">
        <title>Spirosoma radiotolerans sp. nov., a gamma-radiation-resistant bacterium isolated from gamma ray-irradiated soil.</title>
        <authorList>
            <person name="Lee J.J."/>
            <person name="Srinivasan S."/>
            <person name="Lim S."/>
            <person name="Joe M."/>
            <person name="Im S."/>
            <person name="Bae S.I."/>
            <person name="Park K.R."/>
            <person name="Han J.H."/>
            <person name="Park S.H."/>
            <person name="Joo B.M."/>
            <person name="Park S.J."/>
            <person name="Kim M.K."/>
        </authorList>
    </citation>
    <scope>NUCLEOTIDE SEQUENCE [LARGE SCALE GENOMIC DNA]</scope>
    <source>
        <strain evidence="1 2">DG5A</strain>
    </source>
</reference>
<keyword evidence="2" id="KW-1185">Reference proteome</keyword>
<dbReference type="HOGENOM" id="CLU_1137471_0_0_10"/>
<name>A0A0E3ZUV8_9BACT</name>
<dbReference type="PATRIC" id="fig|1379870.5.peg.2538"/>
<evidence type="ECO:0000313" key="2">
    <source>
        <dbReference type="Proteomes" id="UP000033054"/>
    </source>
</evidence>
<dbReference type="KEGG" id="srd:SD10_11685"/>